<reference evidence="1 2" key="1">
    <citation type="submission" date="2011-02" db="EMBL/GenBank/DDBJ databases">
        <title>The Genome Sequence of Mortierella verticillata NRRL 6337.</title>
        <authorList>
            <consortium name="The Broad Institute Genome Sequencing Platform"/>
            <person name="Russ C."/>
            <person name="Cuomo C."/>
            <person name="Burger G."/>
            <person name="Gray M.W."/>
            <person name="Holland P.W.H."/>
            <person name="King N."/>
            <person name="Lang F.B.F."/>
            <person name="Roger A.J."/>
            <person name="Ruiz-Trillo I."/>
            <person name="Young S.K."/>
            <person name="Zeng Q."/>
            <person name="Gargeya S."/>
            <person name="Alvarado L."/>
            <person name="Berlin A."/>
            <person name="Chapman S.B."/>
            <person name="Chen Z."/>
            <person name="Freedman E."/>
            <person name="Gellesch M."/>
            <person name="Goldberg J."/>
            <person name="Griggs A."/>
            <person name="Gujja S."/>
            <person name="Heilman E."/>
            <person name="Heiman D."/>
            <person name="Howarth C."/>
            <person name="Mehta T."/>
            <person name="Neiman D."/>
            <person name="Pearson M."/>
            <person name="Roberts A."/>
            <person name="Saif S."/>
            <person name="Shea T."/>
            <person name="Shenoy N."/>
            <person name="Sisk P."/>
            <person name="Stolte C."/>
            <person name="Sykes S."/>
            <person name="White J."/>
            <person name="Yandava C."/>
            <person name="Haas B."/>
            <person name="Nusbaum C."/>
            <person name="Birren B."/>
        </authorList>
    </citation>
    <scope>NUCLEOTIDE SEQUENCE [LARGE SCALE GENOMIC DNA]</scope>
    <source>
        <strain evidence="1 2">NRRL 6337</strain>
    </source>
</reference>
<dbReference type="EMBL" id="KN042430">
    <property type="protein sequence ID" value="KFH62840.1"/>
    <property type="molecule type" value="Genomic_DNA"/>
</dbReference>
<dbReference type="Proteomes" id="UP000243308">
    <property type="component" value="Unassembled WGS sequence"/>
</dbReference>
<accession>A0A086TLL3</accession>
<dbReference type="AlphaFoldDB" id="A0A086TLL3"/>
<gene>
    <name evidence="1" type="ORF">MVEG_11365</name>
</gene>
<sequence length="128" mass="14523">MSPDQHSHITPTDSSKYGLTLPDQIESSHIQDAIQGDSPTTISYHGVIPHRTIGGHISVVSTKVHTVEPQYHRDYLDGLQYGFKRLVRKLIRDSIEFISVGSSAWELCLLPADKFHRLKTVRDWYAIL</sequence>
<organism evidence="1 2">
    <name type="scientific">Podila verticillata NRRL 6337</name>
    <dbReference type="NCBI Taxonomy" id="1069443"/>
    <lineage>
        <taxon>Eukaryota</taxon>
        <taxon>Fungi</taxon>
        <taxon>Fungi incertae sedis</taxon>
        <taxon>Mucoromycota</taxon>
        <taxon>Mortierellomycotina</taxon>
        <taxon>Mortierellomycetes</taxon>
        <taxon>Mortierellales</taxon>
        <taxon>Mortierellaceae</taxon>
        <taxon>Podila</taxon>
    </lineage>
</organism>
<protein>
    <submittedName>
        <fullName evidence="1">Uncharacterized protein</fullName>
    </submittedName>
</protein>
<proteinExistence type="predicted"/>
<evidence type="ECO:0000313" key="2">
    <source>
        <dbReference type="Proteomes" id="UP000243308"/>
    </source>
</evidence>
<evidence type="ECO:0000313" key="1">
    <source>
        <dbReference type="EMBL" id="KFH62840.1"/>
    </source>
</evidence>
<keyword evidence="2" id="KW-1185">Reference proteome</keyword>
<name>A0A086TLL3_9FUNG</name>